<name>A0A1H6VZI2_9RHOB</name>
<dbReference type="PRINTS" id="PR00412">
    <property type="entry name" value="EPOXHYDRLASE"/>
</dbReference>
<evidence type="ECO:0000313" key="2">
    <source>
        <dbReference type="EMBL" id="SEJ05445.1"/>
    </source>
</evidence>
<dbReference type="PANTHER" id="PTHR43798">
    <property type="entry name" value="MONOACYLGLYCEROL LIPASE"/>
    <property type="match status" value="1"/>
</dbReference>
<dbReference type="AlphaFoldDB" id="A0A1H6VZI2"/>
<gene>
    <name evidence="2" type="ORF">SAMN05444007_103221</name>
</gene>
<feature type="domain" description="AB hydrolase-1" evidence="1">
    <location>
        <begin position="58"/>
        <end position="165"/>
    </location>
</feature>
<dbReference type="InterPro" id="IPR029058">
    <property type="entry name" value="AB_hydrolase_fold"/>
</dbReference>
<dbReference type="GO" id="GO:0016020">
    <property type="term" value="C:membrane"/>
    <property type="evidence" value="ECO:0007669"/>
    <property type="project" value="TreeGrafter"/>
</dbReference>
<dbReference type="EMBL" id="FNYD01000003">
    <property type="protein sequence ID" value="SEJ05445.1"/>
    <property type="molecule type" value="Genomic_DNA"/>
</dbReference>
<dbReference type="GO" id="GO:0046464">
    <property type="term" value="P:acylglycerol catabolic process"/>
    <property type="evidence" value="ECO:0007669"/>
    <property type="project" value="TreeGrafter"/>
</dbReference>
<dbReference type="PANTHER" id="PTHR43798:SF5">
    <property type="entry name" value="MONOACYLGLYCEROL LIPASE ABHD6"/>
    <property type="match status" value="1"/>
</dbReference>
<sequence length="315" mass="33152">MRVLVILLVLAALFWAVTLWRAARHEARAEAAFPPTGQFLEIDGTRVHAVVSGSGPDVVLIHGSSGSTRDMTFRLAPALADRFRVIALDRPGLGYTDRIGQGGASIAQQADLLRRAAQELGAERPIVLGHSYGGAVALAWAVNHPDALSALVPVASPSHPWDTPLDPLYRVTSSAPGSAVVIPMLTAYVPDSYVESTLASVFDPQDVPEGYAAHFGPGLSLRRTAMRANARQRANLLAEIEALHGRYGDIAVPTEIVHGTADTTVGLSIHSQPLLAAVPGAVLTRLEGIGHMAHQVEPDAVAAAVDRAAARAGLR</sequence>
<proteinExistence type="predicted"/>
<protein>
    <submittedName>
        <fullName evidence="2">Pimeloyl-ACP methyl ester carboxylesterase</fullName>
    </submittedName>
</protein>
<dbReference type="Gene3D" id="3.40.50.1820">
    <property type="entry name" value="alpha/beta hydrolase"/>
    <property type="match status" value="1"/>
</dbReference>
<dbReference type="InterPro" id="IPR000073">
    <property type="entry name" value="AB_hydrolase_1"/>
</dbReference>
<dbReference type="GO" id="GO:0047372">
    <property type="term" value="F:monoacylglycerol lipase activity"/>
    <property type="evidence" value="ECO:0007669"/>
    <property type="project" value="TreeGrafter"/>
</dbReference>
<dbReference type="Pfam" id="PF00561">
    <property type="entry name" value="Abhydrolase_1"/>
    <property type="match status" value="1"/>
</dbReference>
<dbReference type="STRING" id="1227549.SAMN05444007_103221"/>
<keyword evidence="3" id="KW-1185">Reference proteome</keyword>
<dbReference type="SUPFAM" id="SSF53474">
    <property type="entry name" value="alpha/beta-Hydrolases"/>
    <property type="match status" value="1"/>
</dbReference>
<dbReference type="OrthoDB" id="9815441at2"/>
<accession>A0A1H6VZI2</accession>
<reference evidence="2 3" key="1">
    <citation type="submission" date="2016-10" db="EMBL/GenBank/DDBJ databases">
        <authorList>
            <person name="de Groot N.N."/>
        </authorList>
    </citation>
    <scope>NUCLEOTIDE SEQUENCE [LARGE SCALE GENOMIC DNA]</scope>
    <source>
        <strain evidence="2 3">DSM 29340</strain>
    </source>
</reference>
<dbReference type="RefSeq" id="WP_092363631.1">
    <property type="nucleotide sequence ID" value="NZ_BMGV01000003.1"/>
</dbReference>
<organism evidence="2 3">
    <name type="scientific">Cribrihabitans marinus</name>
    <dbReference type="NCBI Taxonomy" id="1227549"/>
    <lineage>
        <taxon>Bacteria</taxon>
        <taxon>Pseudomonadati</taxon>
        <taxon>Pseudomonadota</taxon>
        <taxon>Alphaproteobacteria</taxon>
        <taxon>Rhodobacterales</taxon>
        <taxon>Paracoccaceae</taxon>
        <taxon>Cribrihabitans</taxon>
    </lineage>
</organism>
<dbReference type="InterPro" id="IPR000639">
    <property type="entry name" value="Epox_hydrolase-like"/>
</dbReference>
<dbReference type="PRINTS" id="PR00111">
    <property type="entry name" value="ABHYDROLASE"/>
</dbReference>
<dbReference type="InterPro" id="IPR050266">
    <property type="entry name" value="AB_hydrolase_sf"/>
</dbReference>
<dbReference type="Proteomes" id="UP000199379">
    <property type="component" value="Unassembled WGS sequence"/>
</dbReference>
<evidence type="ECO:0000313" key="3">
    <source>
        <dbReference type="Proteomes" id="UP000199379"/>
    </source>
</evidence>
<evidence type="ECO:0000259" key="1">
    <source>
        <dbReference type="Pfam" id="PF00561"/>
    </source>
</evidence>